<name>A0ABW0A413_9ACTN</name>
<reference evidence="2" key="1">
    <citation type="journal article" date="2019" name="Int. J. Syst. Evol. Microbiol.">
        <title>The Global Catalogue of Microorganisms (GCM) 10K type strain sequencing project: providing services to taxonomists for standard genome sequencing and annotation.</title>
        <authorList>
            <consortium name="The Broad Institute Genomics Platform"/>
            <consortium name="The Broad Institute Genome Sequencing Center for Infectious Disease"/>
            <person name="Wu L."/>
            <person name="Ma J."/>
        </authorList>
    </citation>
    <scope>NUCLEOTIDE SEQUENCE [LARGE SCALE GENOMIC DNA]</scope>
    <source>
        <strain evidence="2">CGMCC 4.1641</strain>
    </source>
</reference>
<protein>
    <recommendedName>
        <fullName evidence="3">Ankyrin</fullName>
    </recommendedName>
</protein>
<dbReference type="EMBL" id="JBHSKJ010000018">
    <property type="protein sequence ID" value="MFC5148402.1"/>
    <property type="molecule type" value="Genomic_DNA"/>
</dbReference>
<evidence type="ECO:0008006" key="3">
    <source>
        <dbReference type="Google" id="ProtNLM"/>
    </source>
</evidence>
<proteinExistence type="predicted"/>
<keyword evidence="2" id="KW-1185">Reference proteome</keyword>
<evidence type="ECO:0000313" key="2">
    <source>
        <dbReference type="Proteomes" id="UP001596222"/>
    </source>
</evidence>
<dbReference type="Proteomes" id="UP001596222">
    <property type="component" value="Unassembled WGS sequence"/>
</dbReference>
<dbReference type="RefSeq" id="WP_382047685.1">
    <property type="nucleotide sequence ID" value="NZ_JBHSKJ010000018.1"/>
</dbReference>
<gene>
    <name evidence="1" type="ORF">ACFPP6_27405</name>
</gene>
<evidence type="ECO:0000313" key="1">
    <source>
        <dbReference type="EMBL" id="MFC5148402.1"/>
    </source>
</evidence>
<accession>A0ABW0A413</accession>
<sequence>MIPSTTAPAPAPIPAFAGDFEAHLTVRPTATAGDDQALQRYAAAHGMKFTDILLDRGRTPSQPMLTLRRSGALPEVRGAVERAARGLDGAGFAVVRTKIEAAPWADGVPETDAEAAALGSRYYFEHHLKLLLTPGTDLVALAGLAAAHRAHLSRNARRVRADGRAERFVTQRCRTVGRRTAGARLDALVAAVRAGGYTVVSEEREFVVHDSDESLDAGWIDEADGTGCIGGTGKGGEGTGA</sequence>
<organism evidence="1 2">
    <name type="scientific">Streptomyces aureoversilis</name>
    <dbReference type="NCBI Taxonomy" id="67277"/>
    <lineage>
        <taxon>Bacteria</taxon>
        <taxon>Bacillati</taxon>
        <taxon>Actinomycetota</taxon>
        <taxon>Actinomycetes</taxon>
        <taxon>Kitasatosporales</taxon>
        <taxon>Streptomycetaceae</taxon>
        <taxon>Streptomyces</taxon>
    </lineage>
</organism>
<comment type="caution">
    <text evidence="1">The sequence shown here is derived from an EMBL/GenBank/DDBJ whole genome shotgun (WGS) entry which is preliminary data.</text>
</comment>